<protein>
    <submittedName>
        <fullName evidence="2">Uncharacterized protein</fullName>
    </submittedName>
</protein>
<dbReference type="Proteomes" id="UP001363151">
    <property type="component" value="Unassembled WGS sequence"/>
</dbReference>
<feature type="compositionally biased region" description="Polar residues" evidence="1">
    <location>
        <begin position="1"/>
        <end position="10"/>
    </location>
</feature>
<organism evidence="2 3">
    <name type="scientific">Aureococcus anophagefferens</name>
    <name type="common">Harmful bloom alga</name>
    <dbReference type="NCBI Taxonomy" id="44056"/>
    <lineage>
        <taxon>Eukaryota</taxon>
        <taxon>Sar</taxon>
        <taxon>Stramenopiles</taxon>
        <taxon>Ochrophyta</taxon>
        <taxon>Pelagophyceae</taxon>
        <taxon>Pelagomonadales</taxon>
        <taxon>Pelagomonadaceae</taxon>
        <taxon>Aureococcus</taxon>
    </lineage>
</organism>
<gene>
    <name evidence="2" type="ORF">SO694_000392130</name>
</gene>
<dbReference type="EMBL" id="JBBJCI010000364">
    <property type="protein sequence ID" value="KAK7233121.1"/>
    <property type="molecule type" value="Genomic_DNA"/>
</dbReference>
<evidence type="ECO:0000256" key="1">
    <source>
        <dbReference type="SAM" id="MobiDB-lite"/>
    </source>
</evidence>
<sequence length="76" mass="8222">MKAAIATSSAEPPVAEPSLPTRTVAAWRRRAHHAKKKSRAGERHDAGEDELDVGDVAQIYADLEAEEESLDAEALQ</sequence>
<feature type="compositionally biased region" description="Basic residues" evidence="1">
    <location>
        <begin position="27"/>
        <end position="38"/>
    </location>
</feature>
<proteinExistence type="predicted"/>
<evidence type="ECO:0000313" key="3">
    <source>
        <dbReference type="Proteomes" id="UP001363151"/>
    </source>
</evidence>
<comment type="caution">
    <text evidence="2">The sequence shown here is derived from an EMBL/GenBank/DDBJ whole genome shotgun (WGS) entry which is preliminary data.</text>
</comment>
<keyword evidence="3" id="KW-1185">Reference proteome</keyword>
<feature type="region of interest" description="Disordered" evidence="1">
    <location>
        <begin position="1"/>
        <end position="51"/>
    </location>
</feature>
<accession>A0ABR1FLR5</accession>
<evidence type="ECO:0000313" key="2">
    <source>
        <dbReference type="EMBL" id="KAK7233121.1"/>
    </source>
</evidence>
<name>A0ABR1FLR5_AURAN</name>
<reference evidence="2 3" key="1">
    <citation type="submission" date="2024-03" db="EMBL/GenBank/DDBJ databases">
        <title>Aureococcus anophagefferens CCMP1851 and Kratosvirus quantuckense: Draft genome of a second virus-susceptible host strain in the model system.</title>
        <authorList>
            <person name="Chase E."/>
            <person name="Truchon A.R."/>
            <person name="Schepens W."/>
            <person name="Wilhelm S.W."/>
        </authorList>
    </citation>
    <scope>NUCLEOTIDE SEQUENCE [LARGE SCALE GENOMIC DNA]</scope>
    <source>
        <strain evidence="2 3">CCMP1851</strain>
    </source>
</reference>